<accession>A0ABU5AB22</accession>
<reference evidence="1 2" key="1">
    <citation type="submission" date="2023-08" db="EMBL/GenBank/DDBJ databases">
        <title>Implementing the SeqCode for naming new Mesorhizobium species isolated from Vachellia karroo root nodules.</title>
        <authorList>
            <person name="Van Lill M."/>
        </authorList>
    </citation>
    <scope>NUCLEOTIDE SEQUENCE [LARGE SCALE GENOMIC DNA]</scope>
    <source>
        <strain evidence="1 2">VK25D</strain>
    </source>
</reference>
<comment type="caution">
    <text evidence="1">The sequence shown here is derived from an EMBL/GenBank/DDBJ whole genome shotgun (WGS) entry which is preliminary data.</text>
</comment>
<organism evidence="1 2">
    <name type="scientific">Mesorhizobium vachelliae</name>
    <dbReference type="NCBI Taxonomy" id="3072309"/>
    <lineage>
        <taxon>Bacteria</taxon>
        <taxon>Pseudomonadati</taxon>
        <taxon>Pseudomonadota</taxon>
        <taxon>Alphaproteobacteria</taxon>
        <taxon>Hyphomicrobiales</taxon>
        <taxon>Phyllobacteriaceae</taxon>
        <taxon>Mesorhizobium</taxon>
    </lineage>
</organism>
<sequence length="56" mass="6194">MREIKTQSAWSESERSRRALGVQFAVQASISRTDKEMAATFSGTNTPLAFSSQHGF</sequence>
<proteinExistence type="predicted"/>
<dbReference type="RefSeq" id="WP_320250352.1">
    <property type="nucleotide sequence ID" value="NZ_JAVIIQ010000008.1"/>
</dbReference>
<name>A0ABU5AB22_9HYPH</name>
<evidence type="ECO:0000313" key="1">
    <source>
        <dbReference type="EMBL" id="MDX8533428.1"/>
    </source>
</evidence>
<gene>
    <name evidence="1" type="ORF">RFM42_20735</name>
</gene>
<evidence type="ECO:0000313" key="2">
    <source>
        <dbReference type="Proteomes" id="UP001285154"/>
    </source>
</evidence>
<keyword evidence="2" id="KW-1185">Reference proteome</keyword>
<protein>
    <submittedName>
        <fullName evidence="1">Uncharacterized protein</fullName>
    </submittedName>
</protein>
<dbReference type="EMBL" id="JAVIIQ010000008">
    <property type="protein sequence ID" value="MDX8533428.1"/>
    <property type="molecule type" value="Genomic_DNA"/>
</dbReference>
<dbReference type="Proteomes" id="UP001285154">
    <property type="component" value="Unassembled WGS sequence"/>
</dbReference>